<keyword evidence="1" id="KW-0732">Signal</keyword>
<accession>A0ABN7UWK6</accession>
<feature type="chain" id="PRO_5045747257" evidence="1">
    <location>
        <begin position="21"/>
        <end position="234"/>
    </location>
</feature>
<feature type="non-terminal residue" evidence="2">
    <location>
        <position position="234"/>
    </location>
</feature>
<sequence length="234" mass="26750">MARFLKNLFLIFILTSLVLSAPTHEKPEKDPDIHKGWIVARNFQNQVTPPTTFDHSHEDDDIESTVSAVAPPTLTSDHYHEDDDDYMPMTSDYLYHEDDEEANESDLTECNELISDPLLRSKLESLVSSSEVESFETFEASELINTHPVRNAIDKIVSTSDHLFNFPEGPKKYHVVVLPKGKGFHYIYKVSVFLKDQYSKPNVFKLIIVPGKTTKLGRKVTFIIIPKDVPESWK</sequence>
<reference evidence="2 3" key="1">
    <citation type="submission" date="2021-06" db="EMBL/GenBank/DDBJ databases">
        <authorList>
            <person name="Kallberg Y."/>
            <person name="Tangrot J."/>
            <person name="Rosling A."/>
        </authorList>
    </citation>
    <scope>NUCLEOTIDE SEQUENCE [LARGE SCALE GENOMIC DNA]</scope>
    <source>
        <strain evidence="2 3">120-4 pot B 10/14</strain>
    </source>
</reference>
<evidence type="ECO:0000313" key="2">
    <source>
        <dbReference type="EMBL" id="CAG8683813.1"/>
    </source>
</evidence>
<protein>
    <submittedName>
        <fullName evidence="2">2345_t:CDS:1</fullName>
    </submittedName>
</protein>
<organism evidence="2 3">
    <name type="scientific">Gigaspora margarita</name>
    <dbReference type="NCBI Taxonomy" id="4874"/>
    <lineage>
        <taxon>Eukaryota</taxon>
        <taxon>Fungi</taxon>
        <taxon>Fungi incertae sedis</taxon>
        <taxon>Mucoromycota</taxon>
        <taxon>Glomeromycotina</taxon>
        <taxon>Glomeromycetes</taxon>
        <taxon>Diversisporales</taxon>
        <taxon>Gigasporaceae</taxon>
        <taxon>Gigaspora</taxon>
    </lineage>
</organism>
<evidence type="ECO:0000256" key="1">
    <source>
        <dbReference type="SAM" id="SignalP"/>
    </source>
</evidence>
<keyword evidence="3" id="KW-1185">Reference proteome</keyword>
<evidence type="ECO:0000313" key="3">
    <source>
        <dbReference type="Proteomes" id="UP000789901"/>
    </source>
</evidence>
<dbReference type="Proteomes" id="UP000789901">
    <property type="component" value="Unassembled WGS sequence"/>
</dbReference>
<dbReference type="EMBL" id="CAJVQB010006426">
    <property type="protein sequence ID" value="CAG8683813.1"/>
    <property type="molecule type" value="Genomic_DNA"/>
</dbReference>
<comment type="caution">
    <text evidence="2">The sequence shown here is derived from an EMBL/GenBank/DDBJ whole genome shotgun (WGS) entry which is preliminary data.</text>
</comment>
<proteinExistence type="predicted"/>
<gene>
    <name evidence="2" type="ORF">GMARGA_LOCUS11127</name>
</gene>
<feature type="signal peptide" evidence="1">
    <location>
        <begin position="1"/>
        <end position="20"/>
    </location>
</feature>
<name>A0ABN7UWK6_GIGMA</name>